<dbReference type="Gene3D" id="3.90.1200.10">
    <property type="match status" value="1"/>
</dbReference>
<dbReference type="RefSeq" id="WP_048550050.1">
    <property type="nucleotide sequence ID" value="NZ_HF570958.1"/>
</dbReference>
<dbReference type="InterPro" id="IPR002575">
    <property type="entry name" value="Aminoglycoside_PTrfase"/>
</dbReference>
<dbReference type="GO" id="GO:0016740">
    <property type="term" value="F:transferase activity"/>
    <property type="evidence" value="ECO:0007669"/>
    <property type="project" value="UniProtKB-KW"/>
</dbReference>
<organism evidence="2 3">
    <name type="scientific">Nostocoides japonicum T1-X7</name>
    <dbReference type="NCBI Taxonomy" id="1194083"/>
    <lineage>
        <taxon>Bacteria</taxon>
        <taxon>Bacillati</taxon>
        <taxon>Actinomycetota</taxon>
        <taxon>Actinomycetes</taxon>
        <taxon>Micrococcales</taxon>
        <taxon>Intrasporangiaceae</taxon>
        <taxon>Nostocoides</taxon>
    </lineage>
</organism>
<dbReference type="STRING" id="1194083.BN12_150005"/>
<comment type="caution">
    <text evidence="2">The sequence shown here is derived from an EMBL/GenBank/DDBJ whole genome shotgun (WGS) entry which is preliminary data.</text>
</comment>
<name>A0A077LTW5_9MICO</name>
<dbReference type="SUPFAM" id="SSF56112">
    <property type="entry name" value="Protein kinase-like (PK-like)"/>
    <property type="match status" value="1"/>
</dbReference>
<reference evidence="2 3" key="1">
    <citation type="journal article" date="2013" name="ISME J.">
        <title>A metabolic model for members of the genus Tetrasphaera involved in enhanced biological phosphorus removal.</title>
        <authorList>
            <person name="Kristiansen R."/>
            <person name="Nguyen H.T.T."/>
            <person name="Saunders A.M."/>
            <person name="Nielsen J.L."/>
            <person name="Wimmer R."/>
            <person name="Le V.Q."/>
            <person name="McIlroy S.J."/>
            <person name="Petrovski S."/>
            <person name="Seviour R.J."/>
            <person name="Calteau A."/>
            <person name="Nielsen K.L."/>
            <person name="Nielsen P.H."/>
        </authorList>
    </citation>
    <scope>NUCLEOTIDE SEQUENCE [LARGE SCALE GENOMIC DNA]</scope>
    <source>
        <strain evidence="2 3">T1-X7</strain>
    </source>
</reference>
<dbReference type="Proteomes" id="UP000035721">
    <property type="component" value="Unassembled WGS sequence"/>
</dbReference>
<evidence type="ECO:0000259" key="1">
    <source>
        <dbReference type="Pfam" id="PF01636"/>
    </source>
</evidence>
<keyword evidence="2" id="KW-0808">Transferase</keyword>
<dbReference type="AlphaFoldDB" id="A0A077LTW5"/>
<dbReference type="Pfam" id="PF01636">
    <property type="entry name" value="APH"/>
    <property type="match status" value="1"/>
</dbReference>
<sequence length="317" mass="33726">MVVGGRNRVSWADLPAVVRAEVEERLGGSVRSATSMPGGFTPGLASVLESDSGLQVFVKAISAAVTPEGPAMYRREATVSAALPSAAPAPRLRWWFELADWVVLAFEHVDGRPPDLSRPDDAVAVLDVYSRLAASLDPAPLRAPTFAEACADDFGNWAAFCRQGVPPGLVDLGSWIPRTVPRLAELEAAWARASAGTCLLHGDLRADNMLITATGDVVVVDWPEACVGGPWVDLVLALPSFALLGLDPEHVVRRHPLTRDVEAPAIDALIAAVAGFFASRCLLPAPPGLPTVRDFQRRQAVAALLWLRARDGRLADG</sequence>
<dbReference type="EMBL" id="CAJB01000057">
    <property type="protein sequence ID" value="CCH76831.1"/>
    <property type="molecule type" value="Genomic_DNA"/>
</dbReference>
<dbReference type="InterPro" id="IPR011009">
    <property type="entry name" value="Kinase-like_dom_sf"/>
</dbReference>
<protein>
    <submittedName>
        <fullName evidence="2">Aminoglycoside phosphotransferase</fullName>
    </submittedName>
</protein>
<feature type="domain" description="Aminoglycoside phosphotransferase" evidence="1">
    <location>
        <begin position="57"/>
        <end position="238"/>
    </location>
</feature>
<evidence type="ECO:0000313" key="3">
    <source>
        <dbReference type="Proteomes" id="UP000035721"/>
    </source>
</evidence>
<accession>A0A077LTW5</accession>
<evidence type="ECO:0000313" key="2">
    <source>
        <dbReference type="EMBL" id="CCH76831.1"/>
    </source>
</evidence>
<proteinExistence type="predicted"/>
<keyword evidence="3" id="KW-1185">Reference proteome</keyword>
<dbReference type="OrthoDB" id="2570531at2"/>
<gene>
    <name evidence="2" type="ORF">BN12_150005</name>
</gene>